<comment type="catalytic activity">
    <reaction evidence="7">
        <text>N-methylethanolamine phosphate + S-adenosyl-L-methionine = N,N-dimethylethanolamine phosphate + S-adenosyl-L-homocysteine + H(+)</text>
        <dbReference type="Rhea" id="RHEA:25321"/>
        <dbReference type="ChEBI" id="CHEBI:15378"/>
        <dbReference type="ChEBI" id="CHEBI:57781"/>
        <dbReference type="ChEBI" id="CHEBI:57856"/>
        <dbReference type="ChEBI" id="CHEBI:58641"/>
        <dbReference type="ChEBI" id="CHEBI:59789"/>
        <dbReference type="EC" id="2.1.1.103"/>
    </reaction>
    <physiologicalReaction direction="left-to-right" evidence="7">
        <dbReference type="Rhea" id="RHEA:25322"/>
    </physiologicalReaction>
</comment>
<gene>
    <name evidence="10" type="ORF">Ae201684_001046</name>
</gene>
<name>A0A6G0XVR1_9STRA</name>
<dbReference type="EMBL" id="VJMJ01000009">
    <property type="protein sequence ID" value="KAF0744577.1"/>
    <property type="molecule type" value="Genomic_DNA"/>
</dbReference>
<dbReference type="PANTHER" id="PTHR44307:SF2">
    <property type="entry name" value="PHOSPHOETHANOLAMINE METHYLTRANSFERASE ISOFORM X1"/>
    <property type="match status" value="1"/>
</dbReference>
<comment type="pathway">
    <text evidence="2">Lipid metabolism.</text>
</comment>
<keyword evidence="3" id="KW-0489">Methyltransferase</keyword>
<proteinExistence type="predicted"/>
<dbReference type="Pfam" id="PF13847">
    <property type="entry name" value="Methyltransf_31"/>
    <property type="match status" value="1"/>
</dbReference>
<evidence type="ECO:0000256" key="5">
    <source>
        <dbReference type="ARBA" id="ARBA00035674"/>
    </source>
</evidence>
<organism evidence="10 11">
    <name type="scientific">Aphanomyces euteiches</name>
    <dbReference type="NCBI Taxonomy" id="100861"/>
    <lineage>
        <taxon>Eukaryota</taxon>
        <taxon>Sar</taxon>
        <taxon>Stramenopiles</taxon>
        <taxon>Oomycota</taxon>
        <taxon>Saprolegniomycetes</taxon>
        <taxon>Saprolegniales</taxon>
        <taxon>Verrucalvaceae</taxon>
        <taxon>Aphanomyces</taxon>
    </lineage>
</organism>
<reference evidence="10 11" key="1">
    <citation type="submission" date="2019-07" db="EMBL/GenBank/DDBJ databases">
        <title>Genomics analysis of Aphanomyces spp. identifies a new class of oomycete effector associated with host adaptation.</title>
        <authorList>
            <person name="Gaulin E."/>
        </authorList>
    </citation>
    <scope>NUCLEOTIDE SEQUENCE [LARGE SCALE GENOMIC DNA]</scope>
    <source>
        <strain evidence="10 11">ATCC 201684</strain>
    </source>
</reference>
<comment type="pathway">
    <text evidence="1">Phospholipid metabolism; phosphatidylcholine biosynthesis.</text>
</comment>
<dbReference type="CDD" id="cd02440">
    <property type="entry name" value="AdoMet_MTases"/>
    <property type="match status" value="1"/>
</dbReference>
<dbReference type="EC" id="2.1.1.103" evidence="5"/>
<comment type="caution">
    <text evidence="10">The sequence shown here is derived from an EMBL/GenBank/DDBJ whole genome shotgun (WGS) entry which is preliminary data.</text>
</comment>
<evidence type="ECO:0000256" key="6">
    <source>
        <dbReference type="ARBA" id="ARBA00047619"/>
    </source>
</evidence>
<dbReference type="AlphaFoldDB" id="A0A6G0XVR1"/>
<evidence type="ECO:0000256" key="7">
    <source>
        <dbReference type="ARBA" id="ARBA00047841"/>
    </source>
</evidence>
<dbReference type="Proteomes" id="UP000481153">
    <property type="component" value="Unassembled WGS sequence"/>
</dbReference>
<evidence type="ECO:0000313" key="11">
    <source>
        <dbReference type="Proteomes" id="UP000481153"/>
    </source>
</evidence>
<feature type="domain" description="Methyltransferase" evidence="9">
    <location>
        <begin position="93"/>
        <end position="209"/>
    </location>
</feature>
<dbReference type="GO" id="GO:0032259">
    <property type="term" value="P:methylation"/>
    <property type="evidence" value="ECO:0007669"/>
    <property type="project" value="UniProtKB-KW"/>
</dbReference>
<dbReference type="PANTHER" id="PTHR44307">
    <property type="entry name" value="PHOSPHOETHANOLAMINE METHYLTRANSFERASE"/>
    <property type="match status" value="1"/>
</dbReference>
<keyword evidence="8" id="KW-1133">Transmembrane helix</keyword>
<keyword evidence="4" id="KW-0808">Transferase</keyword>
<feature type="transmembrane region" description="Helical" evidence="8">
    <location>
        <begin position="6"/>
        <end position="27"/>
    </location>
</feature>
<evidence type="ECO:0000256" key="3">
    <source>
        <dbReference type="ARBA" id="ARBA00022603"/>
    </source>
</evidence>
<dbReference type="VEuPathDB" id="FungiDB:AeMF1_009458"/>
<evidence type="ECO:0000256" key="4">
    <source>
        <dbReference type="ARBA" id="ARBA00022679"/>
    </source>
</evidence>
<dbReference type="InterPro" id="IPR029063">
    <property type="entry name" value="SAM-dependent_MTases_sf"/>
</dbReference>
<evidence type="ECO:0000259" key="9">
    <source>
        <dbReference type="Pfam" id="PF13847"/>
    </source>
</evidence>
<comment type="catalytic activity">
    <reaction evidence="6">
        <text>N,N-dimethylethanolamine phosphate + S-adenosyl-L-methionine = phosphocholine + S-adenosyl-L-homocysteine + H(+)</text>
        <dbReference type="Rhea" id="RHEA:25325"/>
        <dbReference type="ChEBI" id="CHEBI:15378"/>
        <dbReference type="ChEBI" id="CHEBI:57856"/>
        <dbReference type="ChEBI" id="CHEBI:58641"/>
        <dbReference type="ChEBI" id="CHEBI:59789"/>
        <dbReference type="ChEBI" id="CHEBI:295975"/>
        <dbReference type="EC" id="2.1.1.103"/>
    </reaction>
    <physiologicalReaction direction="left-to-right" evidence="6">
        <dbReference type="Rhea" id="RHEA:25326"/>
    </physiologicalReaction>
</comment>
<dbReference type="Gene3D" id="3.40.50.150">
    <property type="entry name" value="Vaccinia Virus protein VP39"/>
    <property type="match status" value="1"/>
</dbReference>
<evidence type="ECO:0000256" key="2">
    <source>
        <dbReference type="ARBA" id="ARBA00005189"/>
    </source>
</evidence>
<accession>A0A6G0XVR1</accession>
<evidence type="ECO:0000313" key="10">
    <source>
        <dbReference type="EMBL" id="KAF0744577.1"/>
    </source>
</evidence>
<dbReference type="SUPFAM" id="SSF53335">
    <property type="entry name" value="S-adenosyl-L-methionine-dependent methyltransferases"/>
    <property type="match status" value="1"/>
</dbReference>
<keyword evidence="8" id="KW-0812">Transmembrane</keyword>
<keyword evidence="8" id="KW-0472">Membrane</keyword>
<evidence type="ECO:0000256" key="8">
    <source>
        <dbReference type="SAM" id="Phobius"/>
    </source>
</evidence>
<protein>
    <recommendedName>
        <fullName evidence="5">phosphoethanolamine N-methyltransferase</fullName>
        <ecNumber evidence="5">2.1.1.103</ecNumber>
    </recommendedName>
</protein>
<sequence>MKVPSTLASLAVPAACFVAGYVAHYILNRKPRASSRYHLDPTLACLTKHQSPITQTSTWINLGLWTSDDLSFPAACEQLALRLGQAARLSALDSVLDVGCGRGDQCVLWHDHFKVAQTAGIDITPEHVASAKLLVEQRHLSSSIEIHHASVADLLTLDVIKTKNVTKILSCDAAYHFTTRMDFFANAFALLQAGGMLALIDIVVSEEVLSWKGLDHIQLRGLCSMASIPFENLRTPAQYQADLESAGFVNVQIEALHEVASGFASFVARQSHQLGEWSLGADFEKFEMVGAVLAACAQHKYMHFVVATGEKPK</sequence>
<dbReference type="InterPro" id="IPR025714">
    <property type="entry name" value="Methyltranfer_dom"/>
</dbReference>
<keyword evidence="11" id="KW-1185">Reference proteome</keyword>
<dbReference type="GO" id="GO:0000234">
    <property type="term" value="F:phosphoethanolamine N-methyltransferase activity"/>
    <property type="evidence" value="ECO:0007669"/>
    <property type="project" value="UniProtKB-EC"/>
</dbReference>
<evidence type="ECO:0000256" key="1">
    <source>
        <dbReference type="ARBA" id="ARBA00004969"/>
    </source>
</evidence>